<name>A0ACC5SN99_ENSAD</name>
<evidence type="ECO:0000313" key="1">
    <source>
        <dbReference type="EMBL" id="MBP1870325.1"/>
    </source>
</evidence>
<evidence type="ECO:0000313" key="2">
    <source>
        <dbReference type="Proteomes" id="UP000823773"/>
    </source>
</evidence>
<dbReference type="EMBL" id="JAGGJR010000001">
    <property type="protein sequence ID" value="MBP1870325.1"/>
    <property type="molecule type" value="Genomic_DNA"/>
</dbReference>
<proteinExistence type="predicted"/>
<sequence length="411" mass="45235">MGTKTTCFSVIDSSSTFCGRSLPAIGQLEGDAMTTEDAMTYAPLLERRRDDKRHEISARETVSAKPVKKRAQFLPSFEFSTAGLPRSDQFAAWRNSFSPMLELAEVDETTSDFQGRQKLWDLGSLVLAEISTDRLAFSSLPGHVRRDPVDHWTMTVLLSGSIRTDAARRAFTAGPGEVQIHSLGRSFAGVVDKSQMLMLFVPRDHSLETAAILGSAEFSAAGTGMGRLFSDYLVDVAKRLPMLTEADLPGLVAATRAMILACVSPSAEHIEAAEGPIANVLLERARQLIQSRLLDPKLGCEMVRRELGISRTRLYNLFEPFGGVMHFIQHRRLLSACAALTDPNDRRLIFQIAEERGFSDGAEFSRAFKRAFGSSPSEVRNRGGGGIPIRRFLEDCPSAERLGVLLRRLQG</sequence>
<organism evidence="1 2">
    <name type="scientific">Ensifer adhaerens</name>
    <name type="common">Sinorhizobium morelense</name>
    <dbReference type="NCBI Taxonomy" id="106592"/>
    <lineage>
        <taxon>Bacteria</taxon>
        <taxon>Pseudomonadati</taxon>
        <taxon>Pseudomonadota</taxon>
        <taxon>Alphaproteobacteria</taxon>
        <taxon>Hyphomicrobiales</taxon>
        <taxon>Rhizobiaceae</taxon>
        <taxon>Sinorhizobium/Ensifer group</taxon>
        <taxon>Ensifer</taxon>
    </lineage>
</organism>
<reference evidence="1" key="1">
    <citation type="submission" date="2021-03" db="EMBL/GenBank/DDBJ databases">
        <title>Genomic Encyclopedia of Type Strains, Phase IV (KMG-IV): sequencing the most valuable type-strain genomes for metagenomic binning, comparative biology and taxonomic classification.</title>
        <authorList>
            <person name="Goeker M."/>
        </authorList>
    </citation>
    <scope>NUCLEOTIDE SEQUENCE</scope>
    <source>
        <strain evidence="1">DSM 18131</strain>
    </source>
</reference>
<gene>
    <name evidence="1" type="ORF">J2Z19_000022</name>
</gene>
<accession>A0ACC5SN99</accession>
<dbReference type="Proteomes" id="UP000823773">
    <property type="component" value="Unassembled WGS sequence"/>
</dbReference>
<keyword evidence="2" id="KW-1185">Reference proteome</keyword>
<comment type="caution">
    <text evidence="1">The sequence shown here is derived from an EMBL/GenBank/DDBJ whole genome shotgun (WGS) entry which is preliminary data.</text>
</comment>
<protein>
    <submittedName>
        <fullName evidence="1">AraC-like DNA-binding protein</fullName>
    </submittedName>
</protein>